<gene>
    <name evidence="1" type="ORF">BM613_11960</name>
</gene>
<dbReference type="OrthoDB" id="3035227at2"/>
<reference evidence="1 2" key="1">
    <citation type="submission" date="2016-11" db="EMBL/GenBank/DDBJ databases">
        <title>Comparative genomics of Acidibacillus ferroxidans species.</title>
        <authorList>
            <person name="Oliveira G."/>
            <person name="Nunes G."/>
            <person name="Oliveira R."/>
            <person name="Araujo F."/>
            <person name="Salim A."/>
            <person name="Scholte L."/>
            <person name="Morais D."/>
            <person name="Nancucheo I."/>
            <person name="Johnson D.B."/>
            <person name="Grail B."/>
            <person name="Bittencourt J."/>
            <person name="Valadares R."/>
        </authorList>
    </citation>
    <scope>NUCLEOTIDE SEQUENCE [LARGE SCALE GENOMIC DNA]</scope>
    <source>
        <strain evidence="1 2">Y002</strain>
    </source>
</reference>
<sequence length="87" mass="9522">MDIREVAKIKEESDSGKVIVEFSGVETEKLQDLVNECSSGTCSCGSEEFLTNVESFVLSEDGKTIEISGNVSAKEVAETLKDWEKDL</sequence>
<dbReference type="EMBL" id="MPDK01000026">
    <property type="protein sequence ID" value="PWI56789.1"/>
    <property type="molecule type" value="Genomic_DNA"/>
</dbReference>
<accession>A0A2U3D687</accession>
<dbReference type="Proteomes" id="UP000245380">
    <property type="component" value="Unassembled WGS sequence"/>
</dbReference>
<evidence type="ECO:0000313" key="2">
    <source>
        <dbReference type="Proteomes" id="UP000245380"/>
    </source>
</evidence>
<evidence type="ECO:0000313" key="1">
    <source>
        <dbReference type="EMBL" id="PWI56789.1"/>
    </source>
</evidence>
<organism evidence="1 2">
    <name type="scientific">Sulfoacidibacillus thermotolerans</name>
    <name type="common">Acidibacillus sulfuroxidans</name>
    <dbReference type="NCBI Taxonomy" id="1765684"/>
    <lineage>
        <taxon>Bacteria</taxon>
        <taxon>Bacillati</taxon>
        <taxon>Bacillota</taxon>
        <taxon>Bacilli</taxon>
        <taxon>Bacillales</taxon>
        <taxon>Alicyclobacillaceae</taxon>
        <taxon>Sulfoacidibacillus</taxon>
    </lineage>
</organism>
<dbReference type="AlphaFoldDB" id="A0A2U3D687"/>
<keyword evidence="2" id="KW-1185">Reference proteome</keyword>
<name>A0A2U3D687_SULT2</name>
<comment type="caution">
    <text evidence="1">The sequence shown here is derived from an EMBL/GenBank/DDBJ whole genome shotgun (WGS) entry which is preliminary data.</text>
</comment>
<protein>
    <submittedName>
        <fullName evidence="1">Uncharacterized protein</fullName>
    </submittedName>
</protein>
<proteinExistence type="predicted"/>
<dbReference type="RefSeq" id="WP_109431431.1">
    <property type="nucleotide sequence ID" value="NZ_MPDK01000026.1"/>
</dbReference>